<dbReference type="GO" id="GO:0016301">
    <property type="term" value="F:kinase activity"/>
    <property type="evidence" value="ECO:0007669"/>
    <property type="project" value="UniProtKB-KW"/>
</dbReference>
<dbReference type="SUPFAM" id="SSF55781">
    <property type="entry name" value="GAF domain-like"/>
    <property type="match status" value="2"/>
</dbReference>
<feature type="compositionally biased region" description="Basic and acidic residues" evidence="8">
    <location>
        <begin position="1"/>
        <end position="14"/>
    </location>
</feature>
<evidence type="ECO:0000256" key="6">
    <source>
        <dbReference type="ARBA" id="ARBA00023012"/>
    </source>
</evidence>
<proteinExistence type="predicted"/>
<dbReference type="Pfam" id="PF02518">
    <property type="entry name" value="HATPase_c"/>
    <property type="match status" value="1"/>
</dbReference>
<keyword evidence="5" id="KW-0067">ATP-binding</keyword>
<feature type="modified residue" description="4-aspartylphosphate" evidence="7">
    <location>
        <position position="968"/>
    </location>
</feature>
<dbReference type="PROSITE" id="PS50046">
    <property type="entry name" value="PHYTOCHROME_2"/>
    <property type="match status" value="1"/>
</dbReference>
<dbReference type="CDD" id="cd17546">
    <property type="entry name" value="REC_hyHK_CKI1_RcsC-like"/>
    <property type="match status" value="1"/>
</dbReference>
<evidence type="ECO:0000256" key="5">
    <source>
        <dbReference type="ARBA" id="ARBA00022840"/>
    </source>
</evidence>
<feature type="region of interest" description="Disordered" evidence="8">
    <location>
        <begin position="1"/>
        <end position="103"/>
    </location>
</feature>
<dbReference type="Gene3D" id="3.30.450.270">
    <property type="match status" value="1"/>
</dbReference>
<dbReference type="PANTHER" id="PTHR43065:SF10">
    <property type="entry name" value="PEROXIDE STRESS-ACTIVATED HISTIDINE KINASE MAK3"/>
    <property type="match status" value="1"/>
</dbReference>
<dbReference type="Pfam" id="PF01590">
    <property type="entry name" value="GAF"/>
    <property type="match status" value="1"/>
</dbReference>
<keyword evidence="6" id="KW-0902">Two-component regulatory system</keyword>
<feature type="compositionally biased region" description="Polar residues" evidence="8">
    <location>
        <begin position="48"/>
        <end position="57"/>
    </location>
</feature>
<dbReference type="InterPro" id="IPR029016">
    <property type="entry name" value="GAF-like_dom_sf"/>
</dbReference>
<dbReference type="SUPFAM" id="SSF55874">
    <property type="entry name" value="ATPase domain of HSP90 chaperone/DNA topoisomerase II/histidine kinase"/>
    <property type="match status" value="1"/>
</dbReference>
<evidence type="ECO:0000259" key="10">
    <source>
        <dbReference type="PROSITE" id="PS50109"/>
    </source>
</evidence>
<dbReference type="InterPro" id="IPR036890">
    <property type="entry name" value="HATPase_C_sf"/>
</dbReference>
<sequence length="1021" mass="113739">MSDDENRGSRRQREAFSSPSDHTGERVFPIRARGDSDILGLFPKVDGQKTSGERAQQPNAPNLPNLSDLPSLPNFRANAGSVTSSRSGTSQGEEHRRVSERSHRKVLGYGPEQLFALSSILDVLKPEVRDDMVARVDHALSDLEAPKRETRLDVFQVILTFPYEPDISLWCAVHLAPNAEGLVICEFEDFANTFYLNNAGVMPSKPFSSTATDCSKEDFDKSTISGSKPLPVIDLARKKKKQSQEFSSLDIFNAINQAQNQITSCTTVQRVMDVTVGIISELTGFHRVMLYQFDSHKNGKSALNFIPDCSNDVQGVLKRSWSILKHLPISSEVFITPPLIFLPRLGNYTKPIVFASYTTVKQKRPDWYELLSSLVSRNEQDFDEPLDLTHAYLRAMSPIHHKYLANMGVRSSMSVSIVIDDDLWGLIACHEYGDIGLRVSLPIRELCRSVFRFPQDDFQTKLCDQSICLHVLLGDCAAVNIQRLLMKQRLEARKLPALKPTSNQNPTSFIAASSTDLLKLVDADFALVSIQDKIRAIGRMEPYHEALAIMTFLQSMRYSNIRTSQNIKADFPGITYPSGEKALSGLLLIPLNVGDENDFLVFFRKEILMLRKSNRAVSTLNQGRAFFDGQRQSLARAKNGPKISISNPNSGGSSMVVLLKLGDLKAKERTAPRPSRPKTARKDYQRRGFQLTIQNPDQLPGMVKGDRDGFHQLLVYFIDRAFGQSASAKVDVDLIHSKQGTSLIGLKIQDNGPGNSEEQLDDIFAEFEQAQEEDWPLPTNGTKVDLAFIARYVRTVNGQIMVTSELGKGTIFSIELPFEHSQTLEAPKPRKFRTLFSPTSNGSVRNGSTPASMKSPVSLRRNPNDFSKKVDVTESVASSPRSYDHALSHYGSNSGTPPPRSPLPDIDYGQHTPVHLNVLIADADYTSLRMLDERLSQFGHTVDIASDGQECHDRFASNPSKFDVILMDLNMPGVNGSPSTRLIRILERESKQDSQASKRVPIIATALSLDENSRFQYLKTG</sequence>
<dbReference type="InterPro" id="IPR003594">
    <property type="entry name" value="HATPase_dom"/>
</dbReference>
<evidence type="ECO:0000256" key="1">
    <source>
        <dbReference type="ARBA" id="ARBA00022553"/>
    </source>
</evidence>
<protein>
    <submittedName>
        <fullName evidence="13">Phytochrome-like protein</fullName>
    </submittedName>
</protein>
<dbReference type="PROSITE" id="PS50109">
    <property type="entry name" value="HIS_KIN"/>
    <property type="match status" value="1"/>
</dbReference>
<evidence type="ECO:0000313" key="13">
    <source>
        <dbReference type="EMBL" id="TVY84351.1"/>
    </source>
</evidence>
<dbReference type="PROSITE" id="PS50112">
    <property type="entry name" value="PAS"/>
    <property type="match status" value="1"/>
</dbReference>
<dbReference type="InterPro" id="IPR003018">
    <property type="entry name" value="GAF"/>
</dbReference>
<feature type="domain" description="Histidine kinase" evidence="10">
    <location>
        <begin position="685"/>
        <end position="820"/>
    </location>
</feature>
<dbReference type="GO" id="GO:0000160">
    <property type="term" value="P:phosphorelay signal transduction system"/>
    <property type="evidence" value="ECO:0007669"/>
    <property type="project" value="UniProtKB-KW"/>
</dbReference>
<dbReference type="InterPro" id="IPR001789">
    <property type="entry name" value="Sig_transdc_resp-reg_receiver"/>
</dbReference>
<dbReference type="EMBL" id="QGMK01000092">
    <property type="protein sequence ID" value="TVY84351.1"/>
    <property type="molecule type" value="Genomic_DNA"/>
</dbReference>
<dbReference type="PROSITE" id="PS50110">
    <property type="entry name" value="RESPONSE_REGULATORY"/>
    <property type="match status" value="1"/>
</dbReference>
<dbReference type="InterPro" id="IPR013515">
    <property type="entry name" value="Phytochrome_cen-reg"/>
</dbReference>
<dbReference type="Pfam" id="PF00072">
    <property type="entry name" value="Response_reg"/>
    <property type="match status" value="1"/>
</dbReference>
<evidence type="ECO:0000256" key="7">
    <source>
        <dbReference type="PROSITE-ProRule" id="PRU00169"/>
    </source>
</evidence>
<keyword evidence="2" id="KW-0808">Transferase</keyword>
<feature type="domain" description="Phytochrome chromophore attachment site" evidence="9">
    <location>
        <begin position="267"/>
        <end position="452"/>
    </location>
</feature>
<evidence type="ECO:0000313" key="14">
    <source>
        <dbReference type="Proteomes" id="UP000469558"/>
    </source>
</evidence>
<dbReference type="GO" id="GO:0006355">
    <property type="term" value="P:regulation of DNA-templated transcription"/>
    <property type="evidence" value="ECO:0007669"/>
    <property type="project" value="InterPro"/>
</dbReference>
<dbReference type="Pfam" id="PF00360">
    <property type="entry name" value="PHY"/>
    <property type="match status" value="1"/>
</dbReference>
<comment type="caution">
    <text evidence="13">The sequence shown here is derived from an EMBL/GenBank/DDBJ whole genome shotgun (WGS) entry which is preliminary data.</text>
</comment>
<reference evidence="13 14" key="1">
    <citation type="submission" date="2018-05" db="EMBL/GenBank/DDBJ databases">
        <title>Genome sequencing and assembly of the regulated plant pathogen Lachnellula willkommii and related sister species for the development of diagnostic species identification markers.</title>
        <authorList>
            <person name="Giroux E."/>
            <person name="Bilodeau G."/>
        </authorList>
    </citation>
    <scope>NUCLEOTIDE SEQUENCE [LARGE SCALE GENOMIC DNA]</scope>
    <source>
        <strain evidence="13 14">CBS 268.59</strain>
    </source>
</reference>
<feature type="compositionally biased region" description="Polar residues" evidence="8">
    <location>
        <begin position="80"/>
        <end position="91"/>
    </location>
</feature>
<evidence type="ECO:0000256" key="3">
    <source>
        <dbReference type="ARBA" id="ARBA00022741"/>
    </source>
</evidence>
<dbReference type="Gene3D" id="3.30.565.10">
    <property type="entry name" value="Histidine kinase-like ATPase, C-terminal domain"/>
    <property type="match status" value="1"/>
</dbReference>
<dbReference type="GO" id="GO:0005524">
    <property type="term" value="F:ATP binding"/>
    <property type="evidence" value="ECO:0007669"/>
    <property type="project" value="UniProtKB-KW"/>
</dbReference>
<dbReference type="PRINTS" id="PR00344">
    <property type="entry name" value="BCTRLSENSOR"/>
</dbReference>
<organism evidence="13 14">
    <name type="scientific">Lachnellula suecica</name>
    <dbReference type="NCBI Taxonomy" id="602035"/>
    <lineage>
        <taxon>Eukaryota</taxon>
        <taxon>Fungi</taxon>
        <taxon>Dikarya</taxon>
        <taxon>Ascomycota</taxon>
        <taxon>Pezizomycotina</taxon>
        <taxon>Leotiomycetes</taxon>
        <taxon>Helotiales</taxon>
        <taxon>Lachnaceae</taxon>
        <taxon>Lachnellula</taxon>
    </lineage>
</organism>
<accession>A0A8T9CFR2</accession>
<dbReference type="InterPro" id="IPR000014">
    <property type="entry name" value="PAS"/>
</dbReference>
<dbReference type="InterPro" id="IPR011006">
    <property type="entry name" value="CheY-like_superfamily"/>
</dbReference>
<keyword evidence="4" id="KW-0418">Kinase</keyword>
<dbReference type="InterPro" id="IPR005467">
    <property type="entry name" value="His_kinase_dom"/>
</dbReference>
<feature type="domain" description="Response regulatory" evidence="11">
    <location>
        <begin position="917"/>
        <end position="1021"/>
    </location>
</feature>
<dbReference type="AlphaFoldDB" id="A0A8T9CFR2"/>
<dbReference type="SUPFAM" id="SSF52172">
    <property type="entry name" value="CheY-like"/>
    <property type="match status" value="1"/>
</dbReference>
<dbReference type="InterPro" id="IPR004358">
    <property type="entry name" value="Sig_transdc_His_kin-like_C"/>
</dbReference>
<dbReference type="GO" id="GO:0009584">
    <property type="term" value="P:detection of visible light"/>
    <property type="evidence" value="ECO:0007669"/>
    <property type="project" value="InterPro"/>
</dbReference>
<feature type="compositionally biased region" description="Basic and acidic residues" evidence="8">
    <location>
        <begin position="862"/>
        <end position="872"/>
    </location>
</feature>
<evidence type="ECO:0000256" key="8">
    <source>
        <dbReference type="SAM" id="MobiDB-lite"/>
    </source>
</evidence>
<keyword evidence="1 7" id="KW-0597">Phosphoprotein</keyword>
<keyword evidence="3" id="KW-0547">Nucleotide-binding</keyword>
<feature type="compositionally biased region" description="Polar residues" evidence="8">
    <location>
        <begin position="836"/>
        <end position="852"/>
    </location>
</feature>
<dbReference type="Proteomes" id="UP000469558">
    <property type="component" value="Unassembled WGS sequence"/>
</dbReference>
<dbReference type="PANTHER" id="PTHR43065">
    <property type="entry name" value="SENSOR HISTIDINE KINASE"/>
    <property type="match status" value="1"/>
</dbReference>
<dbReference type="InterPro" id="IPR043150">
    <property type="entry name" value="Phytochrome_PHY_sf"/>
</dbReference>
<feature type="domain" description="PAS" evidence="12">
    <location>
        <begin position="105"/>
        <end position="143"/>
    </location>
</feature>
<dbReference type="Gene3D" id="3.30.450.20">
    <property type="entry name" value="PAS domain"/>
    <property type="match status" value="2"/>
</dbReference>
<feature type="compositionally biased region" description="Basic and acidic residues" evidence="8">
    <location>
        <begin position="92"/>
        <end position="101"/>
    </location>
</feature>
<dbReference type="InterPro" id="IPR016132">
    <property type="entry name" value="Phyto_chromo_attachment"/>
</dbReference>
<evidence type="ECO:0000256" key="4">
    <source>
        <dbReference type="ARBA" id="ARBA00022777"/>
    </source>
</evidence>
<dbReference type="SMART" id="SM00387">
    <property type="entry name" value="HATPase_c"/>
    <property type="match status" value="1"/>
</dbReference>
<evidence type="ECO:0000259" key="12">
    <source>
        <dbReference type="PROSITE" id="PS50112"/>
    </source>
</evidence>
<dbReference type="Gene3D" id="3.40.50.2300">
    <property type="match status" value="1"/>
</dbReference>
<evidence type="ECO:0000259" key="9">
    <source>
        <dbReference type="PROSITE" id="PS50046"/>
    </source>
</evidence>
<evidence type="ECO:0000259" key="11">
    <source>
        <dbReference type="PROSITE" id="PS50110"/>
    </source>
</evidence>
<gene>
    <name evidence="13" type="primary">cph1</name>
    <name evidence="13" type="ORF">LSUE1_G002875</name>
</gene>
<dbReference type="SMART" id="SM00448">
    <property type="entry name" value="REC"/>
    <property type="match status" value="1"/>
</dbReference>
<keyword evidence="14" id="KW-1185">Reference proteome</keyword>
<feature type="region of interest" description="Disordered" evidence="8">
    <location>
        <begin position="829"/>
        <end position="906"/>
    </location>
</feature>
<dbReference type="Gene3D" id="3.30.450.40">
    <property type="match status" value="2"/>
</dbReference>
<dbReference type="OrthoDB" id="2015534at2759"/>
<evidence type="ECO:0000256" key="2">
    <source>
        <dbReference type="ARBA" id="ARBA00022679"/>
    </source>
</evidence>
<name>A0A8T9CFR2_9HELO</name>
<feature type="compositionally biased region" description="Low complexity" evidence="8">
    <location>
        <begin position="58"/>
        <end position="74"/>
    </location>
</feature>